<comment type="caution">
    <text evidence="7">The sequence shown here is derived from an EMBL/GenBank/DDBJ whole genome shotgun (WGS) entry which is preliminary data.</text>
</comment>
<name>A0A842HT01_9BURK</name>
<dbReference type="InterPro" id="IPR006260">
    <property type="entry name" value="TonB/TolA_C"/>
</dbReference>
<dbReference type="GO" id="GO:0055085">
    <property type="term" value="P:transmembrane transport"/>
    <property type="evidence" value="ECO:0007669"/>
    <property type="project" value="InterPro"/>
</dbReference>
<evidence type="ECO:0000256" key="4">
    <source>
        <dbReference type="ARBA" id="ARBA00023136"/>
    </source>
</evidence>
<keyword evidence="2 5" id="KW-0812">Transmembrane</keyword>
<keyword evidence="3 5" id="KW-1133">Transmembrane helix</keyword>
<dbReference type="RefSeq" id="WP_185780442.1">
    <property type="nucleotide sequence ID" value="NZ_JACJUU010000012.1"/>
</dbReference>
<evidence type="ECO:0000256" key="2">
    <source>
        <dbReference type="ARBA" id="ARBA00022692"/>
    </source>
</evidence>
<dbReference type="Gene3D" id="3.30.1150.10">
    <property type="match status" value="1"/>
</dbReference>
<evidence type="ECO:0000256" key="3">
    <source>
        <dbReference type="ARBA" id="ARBA00022989"/>
    </source>
</evidence>
<comment type="subcellular location">
    <subcellularLocation>
        <location evidence="1">Membrane</location>
        <topology evidence="1">Single-pass membrane protein</topology>
    </subcellularLocation>
</comment>
<protein>
    <submittedName>
        <fullName evidence="7">TonB family protein</fullName>
    </submittedName>
</protein>
<dbReference type="NCBIfam" id="TIGR01352">
    <property type="entry name" value="tonB_Cterm"/>
    <property type="match status" value="1"/>
</dbReference>
<evidence type="ECO:0000313" key="8">
    <source>
        <dbReference type="Proteomes" id="UP000545386"/>
    </source>
</evidence>
<evidence type="ECO:0000256" key="5">
    <source>
        <dbReference type="SAM" id="Phobius"/>
    </source>
</evidence>
<dbReference type="Pfam" id="PF03544">
    <property type="entry name" value="TonB_C"/>
    <property type="match status" value="1"/>
</dbReference>
<keyword evidence="8" id="KW-1185">Reference proteome</keyword>
<dbReference type="AlphaFoldDB" id="A0A842HT01"/>
<dbReference type="InterPro" id="IPR037682">
    <property type="entry name" value="TonB_C"/>
</dbReference>
<dbReference type="Proteomes" id="UP000545386">
    <property type="component" value="Unassembled WGS sequence"/>
</dbReference>
<dbReference type="SUPFAM" id="SSF74653">
    <property type="entry name" value="TolA/TonB C-terminal domain"/>
    <property type="match status" value="1"/>
</dbReference>
<feature type="transmembrane region" description="Helical" evidence="5">
    <location>
        <begin position="12"/>
        <end position="32"/>
    </location>
</feature>
<sequence length="287" mass="31899">MNRVWAIERKTYLYIGIAASLILHAAALALRFTHPQPPTRPPAQSLDVTLVNAQTEAAPVAPQVIAQSNLNAGGNTANNNAVASTPLPRTSAEAPDEIILEAMRKRQAELEARQEQLLTQLEARLQVNTAPRPDLLQQSDEPGRDNRIQDSTLLAAQIAALKERIKRYNARPRQQFVGPAAQQAAYAQYVEAWRQKIEHIGTTHYPQEARGKIYGTLQLTTYIKKDGSLERVEINRPSSEPVLNLAARRIVQLAAPFPPLPPEVAQDLDILAITRTWHFTNDQLITQ</sequence>
<evidence type="ECO:0000259" key="6">
    <source>
        <dbReference type="Pfam" id="PF03544"/>
    </source>
</evidence>
<evidence type="ECO:0000313" key="7">
    <source>
        <dbReference type="EMBL" id="MBC2770772.1"/>
    </source>
</evidence>
<accession>A0A842HT01</accession>
<reference evidence="7 8" key="1">
    <citation type="submission" date="2020-08" db="EMBL/GenBank/DDBJ databases">
        <title>Paraeoetvoesia sp. YC-7-48 draft genome sequence.</title>
        <authorList>
            <person name="Yao L."/>
        </authorList>
    </citation>
    <scope>NUCLEOTIDE SEQUENCE [LARGE SCALE GENOMIC DNA]</scope>
    <source>
        <strain evidence="8">YC-7-48</strain>
    </source>
</reference>
<feature type="domain" description="TonB C-terminal" evidence="6">
    <location>
        <begin position="204"/>
        <end position="270"/>
    </location>
</feature>
<dbReference type="EMBL" id="JACJUU010000012">
    <property type="protein sequence ID" value="MBC2770772.1"/>
    <property type="molecule type" value="Genomic_DNA"/>
</dbReference>
<organism evidence="7 8">
    <name type="scientific">Pusillimonas minor</name>
    <dbReference type="NCBI Taxonomy" id="2697024"/>
    <lineage>
        <taxon>Bacteria</taxon>
        <taxon>Pseudomonadati</taxon>
        <taxon>Pseudomonadota</taxon>
        <taxon>Betaproteobacteria</taxon>
        <taxon>Burkholderiales</taxon>
        <taxon>Alcaligenaceae</taxon>
        <taxon>Pusillimonas</taxon>
    </lineage>
</organism>
<keyword evidence="4 5" id="KW-0472">Membrane</keyword>
<evidence type="ECO:0000256" key="1">
    <source>
        <dbReference type="ARBA" id="ARBA00004167"/>
    </source>
</evidence>
<proteinExistence type="predicted"/>
<dbReference type="GO" id="GO:0016020">
    <property type="term" value="C:membrane"/>
    <property type="evidence" value="ECO:0007669"/>
    <property type="project" value="UniProtKB-SubCell"/>
</dbReference>
<gene>
    <name evidence="7" type="ORF">GTU67_12720</name>
</gene>